<proteinExistence type="predicted"/>
<name>A0A1S6JGK1_9ACTN</name>
<dbReference type="KEGG" id="spac:B1H29_31840"/>
<accession>A0A1S6JGK1</accession>
<dbReference type="OrthoDB" id="4335553at2"/>
<organism evidence="1 2">
    <name type="scientific">Streptomyces pactum</name>
    <dbReference type="NCBI Taxonomy" id="68249"/>
    <lineage>
        <taxon>Bacteria</taxon>
        <taxon>Bacillati</taxon>
        <taxon>Actinomycetota</taxon>
        <taxon>Actinomycetes</taxon>
        <taxon>Kitasatosporales</taxon>
        <taxon>Streptomycetaceae</taxon>
        <taxon>Streptomyces</taxon>
    </lineage>
</organism>
<evidence type="ECO:0000313" key="1">
    <source>
        <dbReference type="EMBL" id="AQS70874.1"/>
    </source>
</evidence>
<reference evidence="1 2" key="1">
    <citation type="submission" date="2017-02" db="EMBL/GenBank/DDBJ databases">
        <title>Streptomyces pactum ACT12 Genome sequencing and assembly.</title>
        <authorList>
            <person name="Xue Q."/>
            <person name="Yan X."/>
            <person name="Jia L."/>
            <person name="Yan H."/>
        </authorList>
    </citation>
    <scope>NUCLEOTIDE SEQUENCE [LARGE SCALE GENOMIC DNA]</scope>
    <source>
        <strain evidence="1 2">ACT12</strain>
    </source>
</reference>
<keyword evidence="2" id="KW-1185">Reference proteome</keyword>
<dbReference type="AlphaFoldDB" id="A0A1S6JGK1"/>
<sequence length="141" mass="15258">MTDQPTTTYHLTPRTLDLFVRALVNEVDYDIHKGYECGEEDGLDHYPELVAEAAKMLDAITAGQPAAEIPMETAAHVLWQDRLGGWPPSTFATKLLSLWTSADTDNAARLAVAFPDYAAAIALVNSGQDGIQQLRAIAGDS</sequence>
<evidence type="ECO:0000313" key="2">
    <source>
        <dbReference type="Proteomes" id="UP000189443"/>
    </source>
</evidence>
<dbReference type="Proteomes" id="UP000189443">
    <property type="component" value="Chromosome"/>
</dbReference>
<gene>
    <name evidence="1" type="ORF">B1H29_31840</name>
</gene>
<protein>
    <submittedName>
        <fullName evidence="1">Uncharacterized protein</fullName>
    </submittedName>
</protein>
<dbReference type="RefSeq" id="WP_055420659.1">
    <property type="nucleotide sequence ID" value="NZ_CP019724.1"/>
</dbReference>
<dbReference type="EMBL" id="CP019724">
    <property type="protein sequence ID" value="AQS70874.1"/>
    <property type="molecule type" value="Genomic_DNA"/>
</dbReference>